<accession>A0A484G8B1</accession>
<evidence type="ECO:0000313" key="2">
    <source>
        <dbReference type="EMBL" id="TDZ26699.1"/>
    </source>
</evidence>
<proteinExistence type="predicted"/>
<comment type="caution">
    <text evidence="2">The sequence shown here is derived from an EMBL/GenBank/DDBJ whole genome shotgun (WGS) entry which is preliminary data.</text>
</comment>
<keyword evidence="3" id="KW-1185">Reference proteome</keyword>
<name>A0A484G8B1_COLOR</name>
<dbReference type="AlphaFoldDB" id="A0A484G8B1"/>
<dbReference type="EMBL" id="AMCV02000001">
    <property type="protein sequence ID" value="TDZ26699.1"/>
    <property type="molecule type" value="Genomic_DNA"/>
</dbReference>
<organism evidence="2 3">
    <name type="scientific">Colletotrichum orbiculare (strain 104-T / ATCC 96160 / CBS 514.97 / LARS 414 / MAFF 240422)</name>
    <name type="common">Cucumber anthracnose fungus</name>
    <name type="synonym">Colletotrichum lagenarium</name>
    <dbReference type="NCBI Taxonomy" id="1213857"/>
    <lineage>
        <taxon>Eukaryota</taxon>
        <taxon>Fungi</taxon>
        <taxon>Dikarya</taxon>
        <taxon>Ascomycota</taxon>
        <taxon>Pezizomycotina</taxon>
        <taxon>Sordariomycetes</taxon>
        <taxon>Hypocreomycetidae</taxon>
        <taxon>Glomerellales</taxon>
        <taxon>Glomerellaceae</taxon>
        <taxon>Colletotrichum</taxon>
        <taxon>Colletotrichum orbiculare species complex</taxon>
    </lineage>
</organism>
<evidence type="ECO:0000256" key="1">
    <source>
        <dbReference type="SAM" id="MobiDB-lite"/>
    </source>
</evidence>
<feature type="compositionally biased region" description="Polar residues" evidence="1">
    <location>
        <begin position="67"/>
        <end position="89"/>
    </location>
</feature>
<reference evidence="3" key="2">
    <citation type="journal article" date="2019" name="Mol. Plant Microbe Interact.">
        <title>Genome sequence resources for four phytopathogenic fungi from the Colletotrichum orbiculare species complex.</title>
        <authorList>
            <person name="Gan P."/>
            <person name="Tsushima A."/>
            <person name="Narusaka M."/>
            <person name="Narusaka Y."/>
            <person name="Takano Y."/>
            <person name="Kubo Y."/>
            <person name="Shirasu K."/>
        </authorList>
    </citation>
    <scope>GENOME REANNOTATION</scope>
    <source>
        <strain evidence="3">104-T / ATCC 96160 / CBS 514.97 / LARS 414 / MAFF 240422</strain>
    </source>
</reference>
<feature type="region of interest" description="Disordered" evidence="1">
    <location>
        <begin position="64"/>
        <end position="116"/>
    </location>
</feature>
<gene>
    <name evidence="2" type="ORF">Cob_v001202</name>
</gene>
<evidence type="ECO:0000313" key="3">
    <source>
        <dbReference type="Proteomes" id="UP000014480"/>
    </source>
</evidence>
<sequence>MWPVSSQLRFSSFLHCPSSSTSCCRAAGIPALRSEAGEESPCFAKGARKVDASPWRRATASIVRRPSSGSNRQRIVSPVGTQRQTSFSIASPYAAPHHGRSNPIDAPKPYSPSMQN</sequence>
<dbReference type="Proteomes" id="UP000014480">
    <property type="component" value="Unassembled WGS sequence"/>
</dbReference>
<reference evidence="3" key="1">
    <citation type="journal article" date="2013" name="New Phytol.">
        <title>Comparative genomic and transcriptomic analyses reveal the hemibiotrophic stage shift of Colletotrichum fungi.</title>
        <authorList>
            <person name="Gan P."/>
            <person name="Ikeda K."/>
            <person name="Irieda H."/>
            <person name="Narusaka M."/>
            <person name="O'Connell R.J."/>
            <person name="Narusaka Y."/>
            <person name="Takano Y."/>
            <person name="Kubo Y."/>
            <person name="Shirasu K."/>
        </authorList>
    </citation>
    <scope>NUCLEOTIDE SEQUENCE [LARGE SCALE GENOMIC DNA]</scope>
    <source>
        <strain evidence="3">104-T / ATCC 96160 / CBS 514.97 / LARS 414 / MAFF 240422</strain>
    </source>
</reference>
<protein>
    <submittedName>
        <fullName evidence="2">Uncharacterized protein</fullName>
    </submittedName>
</protein>